<sequence>MRYLSALSVVVFLMLVGSVAADTKATKGNADAQHHNPITPQDRDTRSSSASLAVAVIPFLTTALFTAGRHCDDFML</sequence>
<feature type="region of interest" description="Disordered" evidence="1">
    <location>
        <begin position="25"/>
        <end position="46"/>
    </location>
</feature>
<dbReference type="AlphaFoldDB" id="A0AAW8XTG5"/>
<accession>A0AAW8XTG5</accession>
<dbReference type="EMBL" id="JAWHZD010000014">
    <property type="protein sequence ID" value="MDV0843660.1"/>
    <property type="molecule type" value="Genomic_DNA"/>
</dbReference>
<feature type="signal peptide" evidence="2">
    <location>
        <begin position="1"/>
        <end position="21"/>
    </location>
</feature>
<gene>
    <name evidence="3" type="ORF">RZP41_20735</name>
</gene>
<keyword evidence="2" id="KW-0732">Signal</keyword>
<name>A0AAW8XTG5_9ENTR</name>
<reference evidence="3" key="1">
    <citation type="submission" date="2023-10" db="EMBL/GenBank/DDBJ databases">
        <title>Surveillance and assessment of the effects of hospital wastewater treatment on clearance of pathogenic bacterial and antimicrobial resistance genes.</title>
        <authorList>
            <person name="Wu Y."/>
        </authorList>
    </citation>
    <scope>NUCLEOTIDE SEQUENCE</scope>
    <source>
        <strain evidence="3">23-M-SRM-33-1</strain>
    </source>
</reference>
<feature type="chain" id="PRO_5043959233" evidence="2">
    <location>
        <begin position="22"/>
        <end position="76"/>
    </location>
</feature>
<evidence type="ECO:0000256" key="1">
    <source>
        <dbReference type="SAM" id="MobiDB-lite"/>
    </source>
</evidence>
<evidence type="ECO:0000313" key="3">
    <source>
        <dbReference type="EMBL" id="MDV0843660.1"/>
    </source>
</evidence>
<dbReference type="Proteomes" id="UP001284547">
    <property type="component" value="Unassembled WGS sequence"/>
</dbReference>
<dbReference type="RefSeq" id="WP_167875330.1">
    <property type="nucleotide sequence ID" value="NZ_JAWHZD010000014.1"/>
</dbReference>
<proteinExistence type="predicted"/>
<evidence type="ECO:0000256" key="2">
    <source>
        <dbReference type="SAM" id="SignalP"/>
    </source>
</evidence>
<protein>
    <submittedName>
        <fullName evidence="3">Uncharacterized protein</fullName>
    </submittedName>
</protein>
<evidence type="ECO:0000313" key="4">
    <source>
        <dbReference type="Proteomes" id="UP001284547"/>
    </source>
</evidence>
<comment type="caution">
    <text evidence="3">The sequence shown here is derived from an EMBL/GenBank/DDBJ whole genome shotgun (WGS) entry which is preliminary data.</text>
</comment>
<organism evidence="3 4">
    <name type="scientific">Klebsiella quasipneumoniae subsp. quasipneumoniae</name>
    <dbReference type="NCBI Taxonomy" id="1667327"/>
    <lineage>
        <taxon>Bacteria</taxon>
        <taxon>Pseudomonadati</taxon>
        <taxon>Pseudomonadota</taxon>
        <taxon>Gammaproteobacteria</taxon>
        <taxon>Enterobacterales</taxon>
        <taxon>Enterobacteriaceae</taxon>
        <taxon>Klebsiella/Raoultella group</taxon>
        <taxon>Klebsiella</taxon>
        <taxon>Klebsiella pneumoniae complex</taxon>
    </lineage>
</organism>